<accession>A0ABX8GP28</accession>
<evidence type="ECO:0000313" key="3">
    <source>
        <dbReference type="Proteomes" id="UP000679335"/>
    </source>
</evidence>
<keyword evidence="1" id="KW-0472">Membrane</keyword>
<dbReference type="Proteomes" id="UP000679335">
    <property type="component" value="Chromosome"/>
</dbReference>
<evidence type="ECO:0000313" key="2">
    <source>
        <dbReference type="EMBL" id="QWC17963.1"/>
    </source>
</evidence>
<organism evidence="2 3">
    <name type="scientific">Cellulomonas dongxiuzhuiae</name>
    <dbReference type="NCBI Taxonomy" id="2819979"/>
    <lineage>
        <taxon>Bacteria</taxon>
        <taxon>Bacillati</taxon>
        <taxon>Actinomycetota</taxon>
        <taxon>Actinomycetes</taxon>
        <taxon>Micrococcales</taxon>
        <taxon>Cellulomonadaceae</taxon>
        <taxon>Cellulomonas</taxon>
    </lineage>
</organism>
<keyword evidence="1" id="KW-0812">Transmembrane</keyword>
<gene>
    <name evidence="2" type="ORF">KKR89_14260</name>
</gene>
<evidence type="ECO:0000256" key="1">
    <source>
        <dbReference type="SAM" id="Phobius"/>
    </source>
</evidence>
<dbReference type="EMBL" id="CP076023">
    <property type="protein sequence ID" value="QWC17963.1"/>
    <property type="molecule type" value="Genomic_DNA"/>
</dbReference>
<reference evidence="2 3" key="1">
    <citation type="submission" date="2021-05" db="EMBL/GenBank/DDBJ databases">
        <title>Novel species in genus Cellulomonas.</title>
        <authorList>
            <person name="Zhang G."/>
        </authorList>
    </citation>
    <scope>NUCLEOTIDE SEQUENCE [LARGE SCALE GENOMIC DNA]</scope>
    <source>
        <strain evidence="3">zg-ZUI157</strain>
    </source>
</reference>
<proteinExistence type="predicted"/>
<evidence type="ECO:0008006" key="4">
    <source>
        <dbReference type="Google" id="ProtNLM"/>
    </source>
</evidence>
<feature type="transmembrane region" description="Helical" evidence="1">
    <location>
        <begin position="56"/>
        <end position="75"/>
    </location>
</feature>
<keyword evidence="1" id="KW-1133">Transmembrane helix</keyword>
<sequence length="148" mass="15307">MLAAHVVAGILFVGPVAVTTSLFPRYAPVVDARDHTPGDDVGRAAAVASALHRVTRLYGALALTVPVVGLVLAGVQGRLSEVWVTAAMVLTAVAGGVLVLRITPLQREALETPDDGTRLRALRGLAGVFNVLWTTVVVLMVVRPGAAA</sequence>
<keyword evidence="3" id="KW-1185">Reference proteome</keyword>
<protein>
    <recommendedName>
        <fullName evidence="4">DUF2269 family protein</fullName>
    </recommendedName>
</protein>
<name>A0ABX8GP28_9CELL</name>
<feature type="transmembrane region" description="Helical" evidence="1">
    <location>
        <begin position="82"/>
        <end position="102"/>
    </location>
</feature>
<feature type="transmembrane region" description="Helical" evidence="1">
    <location>
        <begin position="122"/>
        <end position="142"/>
    </location>
</feature>